<protein>
    <submittedName>
        <fullName evidence="1">Zinc finger protein 711</fullName>
    </submittedName>
</protein>
<name>G2HHI8_PANTR</name>
<proteinExistence type="evidence at transcript level"/>
<accession>G2HHI8</accession>
<sequence length="44" mass="5369">MLCYSKQTHFYAILEMGRGNKMWSFISHLVIEPFILYLEVRFQK</sequence>
<dbReference type="EMBL" id="AK306202">
    <property type="protein sequence ID" value="BAK63196.1"/>
    <property type="molecule type" value="mRNA"/>
</dbReference>
<dbReference type="AlphaFoldDB" id="G2HHI8"/>
<organism evidence="1">
    <name type="scientific">Pan troglodytes</name>
    <name type="common">Chimpanzee</name>
    <dbReference type="NCBI Taxonomy" id="9598"/>
    <lineage>
        <taxon>Eukaryota</taxon>
        <taxon>Metazoa</taxon>
        <taxon>Chordata</taxon>
        <taxon>Craniata</taxon>
        <taxon>Vertebrata</taxon>
        <taxon>Euteleostomi</taxon>
        <taxon>Mammalia</taxon>
        <taxon>Eutheria</taxon>
        <taxon>Euarchontoglires</taxon>
        <taxon>Primates</taxon>
        <taxon>Haplorrhini</taxon>
        <taxon>Catarrhini</taxon>
        <taxon>Hominidae</taxon>
        <taxon>Pan</taxon>
    </lineage>
</organism>
<reference evidence="1" key="1">
    <citation type="journal article" date="2011" name="Funct. Integr. Genomics">
        <title>Major chimpanzee-specific structural changes in sperm development-associated genes.</title>
        <authorList>
            <person name="Kim R.N."/>
            <person name="Kim D.W."/>
            <person name="Choi S.H."/>
            <person name="Chae S.H."/>
            <person name="Nam S.H."/>
            <person name="Kim D.W."/>
            <person name="Kim A."/>
            <person name="Kang A."/>
            <person name="Park K.H."/>
            <person name="Lee Y.S."/>
            <person name="Hirai M."/>
            <person name="Suzuki Y."/>
            <person name="Sugano S."/>
            <person name="Hashimoto K."/>
            <person name="Kim D.S."/>
            <person name="Park H.S."/>
        </authorList>
    </citation>
    <scope>NUCLEOTIDE SEQUENCE</scope>
    <source>
        <tissue evidence="1">Testis</tissue>
    </source>
</reference>
<evidence type="ECO:0000313" key="1">
    <source>
        <dbReference type="EMBL" id="BAK63196.1"/>
    </source>
</evidence>